<comment type="caution">
    <text evidence="1">The sequence shown here is derived from an EMBL/GenBank/DDBJ whole genome shotgun (WGS) entry which is preliminary data.</text>
</comment>
<evidence type="ECO:0000313" key="2">
    <source>
        <dbReference type="Proteomes" id="UP000566071"/>
    </source>
</evidence>
<keyword evidence="2" id="KW-1185">Reference proteome</keyword>
<organism evidence="1 2">
    <name type="scientific">Mucilaginibacter humi</name>
    <dbReference type="NCBI Taxonomy" id="2732510"/>
    <lineage>
        <taxon>Bacteria</taxon>
        <taxon>Pseudomonadati</taxon>
        <taxon>Bacteroidota</taxon>
        <taxon>Sphingobacteriia</taxon>
        <taxon>Sphingobacteriales</taxon>
        <taxon>Sphingobacteriaceae</taxon>
        <taxon>Mucilaginibacter</taxon>
    </lineage>
</organism>
<accession>A0ABX1W6F7</accession>
<sequence>MKVLIWIALIAGYGSCFAQKRVDRDKDKLQAKEHISKQITLQQGAANTVFSLYNVFGNIKVEGYNGNQIQIEIDQTIIADDAEQMELAKKEFKLGFDQKADSVIAYTAAPYDSRPHRWDRNHNNDERRHYHVKLEYTVKVPNNININVATVNDGNVDVKDVYGTLKVNNVNGAIAIENAKNTTDARTINGNLIVSYLTNPTQPSTYYTLNGKLEVTYQTNTAANLQFKSMNGQFYTDFENTEILPTQVVKTETKKDNSTTYKLNKNTQIKVGTGGKLFKFETLNGNIYIKKA</sequence>
<dbReference type="EMBL" id="JABFCR010000035">
    <property type="protein sequence ID" value="NNU34201.1"/>
    <property type="molecule type" value="Genomic_DNA"/>
</dbReference>
<evidence type="ECO:0008006" key="3">
    <source>
        <dbReference type="Google" id="ProtNLM"/>
    </source>
</evidence>
<protein>
    <recommendedName>
        <fullName evidence="3">Adhesin domain-containing protein</fullName>
    </recommendedName>
</protein>
<gene>
    <name evidence="1" type="ORF">HK413_08685</name>
</gene>
<dbReference type="Proteomes" id="UP000566071">
    <property type="component" value="Unassembled WGS sequence"/>
</dbReference>
<name>A0ABX1W6F7_9SPHI</name>
<dbReference type="RefSeq" id="WP_175269886.1">
    <property type="nucleotide sequence ID" value="NZ_JABFCR010000035.1"/>
</dbReference>
<reference evidence="1 2" key="1">
    <citation type="submission" date="2020-05" db="EMBL/GenBank/DDBJ databases">
        <authorList>
            <person name="Khan S.A."/>
            <person name="Jeon C.O."/>
            <person name="Chun B.H."/>
        </authorList>
    </citation>
    <scope>NUCLEOTIDE SEQUENCE [LARGE SCALE GENOMIC DNA]</scope>
    <source>
        <strain evidence="1 2">S1162</strain>
    </source>
</reference>
<proteinExistence type="predicted"/>
<evidence type="ECO:0000313" key="1">
    <source>
        <dbReference type="EMBL" id="NNU34201.1"/>
    </source>
</evidence>